<protein>
    <submittedName>
        <fullName evidence="2">Uncharacterized protein</fullName>
    </submittedName>
</protein>
<organism evidence="2 3">
    <name type="scientific">Glossina palpalis gambiensis</name>
    <dbReference type="NCBI Taxonomy" id="67801"/>
    <lineage>
        <taxon>Eukaryota</taxon>
        <taxon>Metazoa</taxon>
        <taxon>Ecdysozoa</taxon>
        <taxon>Arthropoda</taxon>
        <taxon>Hexapoda</taxon>
        <taxon>Insecta</taxon>
        <taxon>Pterygota</taxon>
        <taxon>Neoptera</taxon>
        <taxon>Endopterygota</taxon>
        <taxon>Diptera</taxon>
        <taxon>Brachycera</taxon>
        <taxon>Muscomorpha</taxon>
        <taxon>Hippoboscoidea</taxon>
        <taxon>Glossinidae</taxon>
        <taxon>Glossina</taxon>
    </lineage>
</organism>
<dbReference type="AlphaFoldDB" id="A0A1B0BHE7"/>
<name>A0A1B0BHE7_9MUSC</name>
<evidence type="ECO:0000256" key="1">
    <source>
        <dbReference type="SAM" id="Phobius"/>
    </source>
</evidence>
<dbReference type="Proteomes" id="UP000092460">
    <property type="component" value="Unassembled WGS sequence"/>
</dbReference>
<dbReference type="EnsemblMetazoa" id="GPPI030145-RA">
    <property type="protein sequence ID" value="GPPI030145-PA"/>
    <property type="gene ID" value="GPPI030145"/>
</dbReference>
<keyword evidence="1" id="KW-1133">Transmembrane helix</keyword>
<keyword evidence="1" id="KW-0472">Membrane</keyword>
<keyword evidence="3" id="KW-1185">Reference proteome</keyword>
<reference evidence="3" key="1">
    <citation type="submission" date="2015-01" db="EMBL/GenBank/DDBJ databases">
        <authorList>
            <person name="Aksoy S."/>
            <person name="Warren W."/>
            <person name="Wilson R.K."/>
        </authorList>
    </citation>
    <scope>NUCLEOTIDE SEQUENCE [LARGE SCALE GENOMIC DNA]</scope>
    <source>
        <strain evidence="3">IAEA</strain>
    </source>
</reference>
<feature type="transmembrane region" description="Helical" evidence="1">
    <location>
        <begin position="24"/>
        <end position="44"/>
    </location>
</feature>
<accession>A0A1B0BHE7</accession>
<reference evidence="2" key="2">
    <citation type="submission" date="2020-05" db="UniProtKB">
        <authorList>
            <consortium name="EnsemblMetazoa"/>
        </authorList>
    </citation>
    <scope>IDENTIFICATION</scope>
    <source>
        <strain evidence="2">IAEA</strain>
    </source>
</reference>
<dbReference type="EMBL" id="JXJN01014309">
    <property type="status" value="NOT_ANNOTATED_CDS"/>
    <property type="molecule type" value="Genomic_DNA"/>
</dbReference>
<sequence length="62" mass="6943">MGSFGGSRYFDFQKSLAFPTFGGYQAITLLSAECTIPVVSLCMLTDKPNRKKDMYIHLHTHA</sequence>
<dbReference type="VEuPathDB" id="VectorBase:GPPI030145"/>
<evidence type="ECO:0000313" key="2">
    <source>
        <dbReference type="EnsemblMetazoa" id="GPPI030145-PA"/>
    </source>
</evidence>
<proteinExistence type="predicted"/>
<evidence type="ECO:0000313" key="3">
    <source>
        <dbReference type="Proteomes" id="UP000092460"/>
    </source>
</evidence>
<keyword evidence="1" id="KW-0812">Transmembrane</keyword>